<dbReference type="InterPro" id="IPR038740">
    <property type="entry name" value="BioF2-like_GNAT_dom"/>
</dbReference>
<dbReference type="PROSITE" id="PS50293">
    <property type="entry name" value="TPR_REGION"/>
    <property type="match status" value="1"/>
</dbReference>
<name>H0HYN6_9HYPH</name>
<keyword evidence="4" id="KW-1185">Reference proteome</keyword>
<dbReference type="PANTHER" id="PTHR12558:SF33">
    <property type="entry name" value="BLL7664 PROTEIN"/>
    <property type="match status" value="1"/>
</dbReference>
<dbReference type="Gene3D" id="3.40.630.30">
    <property type="match status" value="1"/>
</dbReference>
<dbReference type="SMART" id="SM00028">
    <property type="entry name" value="TPR"/>
    <property type="match status" value="4"/>
</dbReference>
<protein>
    <submittedName>
        <fullName evidence="3">TPR and WD-40 repeat-containing protein</fullName>
    </submittedName>
</protein>
<dbReference type="InterPro" id="IPR016181">
    <property type="entry name" value="Acyl_CoA_acyltransferase"/>
</dbReference>
<dbReference type="InterPro" id="IPR011990">
    <property type="entry name" value="TPR-like_helical_dom_sf"/>
</dbReference>
<dbReference type="PANTHER" id="PTHR12558">
    <property type="entry name" value="CELL DIVISION CYCLE 16,23,27"/>
    <property type="match status" value="1"/>
</dbReference>
<feature type="repeat" description="TPR" evidence="1">
    <location>
        <begin position="430"/>
        <end position="463"/>
    </location>
</feature>
<organism evidence="3 4">
    <name type="scientific">Mesorhizobium alhagi CCNWXJ12-2</name>
    <dbReference type="NCBI Taxonomy" id="1107882"/>
    <lineage>
        <taxon>Bacteria</taxon>
        <taxon>Pseudomonadati</taxon>
        <taxon>Pseudomonadota</taxon>
        <taxon>Alphaproteobacteria</taxon>
        <taxon>Hyphomicrobiales</taxon>
        <taxon>Phyllobacteriaceae</taxon>
        <taxon>Allomesorhizobium</taxon>
    </lineage>
</organism>
<evidence type="ECO:0000313" key="3">
    <source>
        <dbReference type="EMBL" id="EHK54156.1"/>
    </source>
</evidence>
<dbReference type="Gene3D" id="1.25.40.10">
    <property type="entry name" value="Tetratricopeptide repeat domain"/>
    <property type="match status" value="1"/>
</dbReference>
<dbReference type="PATRIC" id="fig|1107882.3.peg.5132"/>
<evidence type="ECO:0000259" key="2">
    <source>
        <dbReference type="Pfam" id="PF13480"/>
    </source>
</evidence>
<dbReference type="OrthoDB" id="9808976at2"/>
<dbReference type="SUPFAM" id="SSF55729">
    <property type="entry name" value="Acyl-CoA N-acyltransferases (Nat)"/>
    <property type="match status" value="1"/>
</dbReference>
<dbReference type="PROSITE" id="PS50005">
    <property type="entry name" value="TPR"/>
    <property type="match status" value="1"/>
</dbReference>
<dbReference type="Proteomes" id="UP000003250">
    <property type="component" value="Unassembled WGS sequence"/>
</dbReference>
<evidence type="ECO:0000313" key="4">
    <source>
        <dbReference type="Proteomes" id="UP000003250"/>
    </source>
</evidence>
<gene>
    <name evidence="3" type="ORF">MAXJ12_26458</name>
</gene>
<dbReference type="Pfam" id="PF13480">
    <property type="entry name" value="Acetyltransf_6"/>
    <property type="match status" value="1"/>
</dbReference>
<reference evidence="3 4" key="1">
    <citation type="journal article" date="2012" name="J. Bacteriol.">
        <title>Draft Genome Sequence of Mesorhizobium alhagi CCNWXJ12-2T, a Novel Salt-Resistant Species Isolated from the Desert of Northwestern China.</title>
        <authorList>
            <person name="Zhou M."/>
            <person name="Chen W."/>
            <person name="Chen H."/>
            <person name="Wei G."/>
        </authorList>
    </citation>
    <scope>NUCLEOTIDE SEQUENCE [LARGE SCALE GENOMIC DNA]</scope>
    <source>
        <strain evidence="3 4">CCNWXJ12-2</strain>
    </source>
</reference>
<accession>H0HYN6</accession>
<dbReference type="AlphaFoldDB" id="H0HYN6"/>
<feature type="domain" description="BioF2-like acetyltransferase" evidence="2">
    <location>
        <begin position="186"/>
        <end position="330"/>
    </location>
</feature>
<dbReference type="Pfam" id="PF13432">
    <property type="entry name" value="TPR_16"/>
    <property type="match status" value="1"/>
</dbReference>
<dbReference type="SUPFAM" id="SSF48452">
    <property type="entry name" value="TPR-like"/>
    <property type="match status" value="1"/>
</dbReference>
<evidence type="ECO:0000256" key="1">
    <source>
        <dbReference type="PROSITE-ProRule" id="PRU00339"/>
    </source>
</evidence>
<dbReference type="EMBL" id="AHAM01000223">
    <property type="protein sequence ID" value="EHK54156.1"/>
    <property type="molecule type" value="Genomic_DNA"/>
</dbReference>
<dbReference type="RefSeq" id="WP_008838868.1">
    <property type="nucleotide sequence ID" value="NZ_AHAM01000223.1"/>
</dbReference>
<proteinExistence type="predicted"/>
<dbReference type="Pfam" id="PF14559">
    <property type="entry name" value="TPR_19"/>
    <property type="match status" value="1"/>
</dbReference>
<keyword evidence="1" id="KW-0802">TPR repeat</keyword>
<sequence>MQVEVFSKPSDLESLRESWDRIYERDPEAHFFVSRTHLSRYMRLFDGAWFILAARPTADSEYVALFPLRLRTRMDAKTGHFYNEINMAGNYASDYTGLICDPRFAEPAIVAFAKYLKNMHWARIHLENIRMSEARLRLLMAQFSGASFGIQEISRVNKIDNVDNRKCVSIDLPASWEAYLEGNLGSNTRQKLRRFLRKVEGSREFRIATADETTIAGDVEILLQLWRQKWGERKGKRLPVILSHSRKVMRDNFESGSLFMPILWQGDKPIGALAIFVDPVKKAMLFFMAARDESVTNLPVGLILHGYSIRHAIEQGFKTYDFLRGDEPYKYAFGVKESTIYCGQLYTRTGLNLGNQLDARSLGGVLKKATEYHKAGRLEAAKAAYLQILQVDPNHRRTLYQLAQVLTKSGAHRQAAEVLEKLCALSPASVKIWLRLGFVLKAAGRFAEAISAFEKAMQLSPGLTVAKFGIGQSLLQQWRLDEAAAEFRSILRQPATNVNDRVLRKGAWLLLQKLTRDEPSIIPQSDHLNRNIAQLKSSAWTALRSPAPLAAARR</sequence>
<dbReference type="InterPro" id="IPR019734">
    <property type="entry name" value="TPR_rpt"/>
</dbReference>